<accession>A0A024UUD5</accession>
<name>A0A024UUD5_9STRA</name>
<protein>
    <submittedName>
        <fullName evidence="3">Uncharacterized protein</fullName>
    </submittedName>
</protein>
<evidence type="ECO:0000313" key="3">
    <source>
        <dbReference type="EMBL" id="ETW09527.1"/>
    </source>
</evidence>
<dbReference type="GeneID" id="20077138"/>
<feature type="region of interest" description="Disordered" evidence="2">
    <location>
        <begin position="206"/>
        <end position="238"/>
    </location>
</feature>
<feature type="compositionally biased region" description="Low complexity" evidence="2">
    <location>
        <begin position="27"/>
        <end position="56"/>
    </location>
</feature>
<feature type="region of interest" description="Disordered" evidence="2">
    <location>
        <begin position="1"/>
        <end position="88"/>
    </location>
</feature>
<evidence type="ECO:0000256" key="2">
    <source>
        <dbReference type="SAM" id="MobiDB-lite"/>
    </source>
</evidence>
<keyword evidence="1" id="KW-0175">Coiled coil</keyword>
<dbReference type="OrthoDB" id="77944at2759"/>
<reference evidence="3" key="1">
    <citation type="submission" date="2013-12" db="EMBL/GenBank/DDBJ databases">
        <title>The Genome Sequence of Aphanomyces invadans NJM9701.</title>
        <authorList>
            <consortium name="The Broad Institute Genomics Platform"/>
            <person name="Russ C."/>
            <person name="Tyler B."/>
            <person name="van West P."/>
            <person name="Dieguez-Uribeondo J."/>
            <person name="Young S.K."/>
            <person name="Zeng Q."/>
            <person name="Gargeya S."/>
            <person name="Fitzgerald M."/>
            <person name="Abouelleil A."/>
            <person name="Alvarado L."/>
            <person name="Chapman S.B."/>
            <person name="Gainer-Dewar J."/>
            <person name="Goldberg J."/>
            <person name="Griggs A."/>
            <person name="Gujja S."/>
            <person name="Hansen M."/>
            <person name="Howarth C."/>
            <person name="Imamovic A."/>
            <person name="Ireland A."/>
            <person name="Larimer J."/>
            <person name="McCowan C."/>
            <person name="Murphy C."/>
            <person name="Pearson M."/>
            <person name="Poon T.W."/>
            <person name="Priest M."/>
            <person name="Roberts A."/>
            <person name="Saif S."/>
            <person name="Shea T."/>
            <person name="Sykes S."/>
            <person name="Wortman J."/>
            <person name="Nusbaum C."/>
            <person name="Birren B."/>
        </authorList>
    </citation>
    <scope>NUCLEOTIDE SEQUENCE [LARGE SCALE GENOMIC DNA]</scope>
    <source>
        <strain evidence="3">NJM9701</strain>
    </source>
</reference>
<sequence>MADKPSSSMGVVDDVLDKTTPSPSLHLSKLASSTTCATSTTATSPALTPPATAATADSCNDGISLPKDLDDGFSTEASNSSDEREPDYEDHLIKPMPVLAVCPVDVMPSLDTSPIQPFASANMVPLPMHMSSPPLQPNVLKRDPLALRHQYWNQLGINLSVRDLERSTGRRRVKKEGIKVKLNDTKGKPKPTNIFKAFSRWYTNEITNGGSDTASSPSPPDNLGSTPPSPPTAAADDAKDSVPHWLLQGQLTPPKIMKDASQPSRPSQVPKTIRFEDEADLYYIPVHKEFSKRQRDSMWYSRQEFITMVERNLDEMYEEMEAEVEAQAKLEAMETDAMAAEEARQRQVDAAVKQQQQSEMRLQQQQYASIQLRPQHTTVRLAPRGRSPSEIRFKYLKHLGI</sequence>
<dbReference type="RefSeq" id="XP_008860938.1">
    <property type="nucleotide sequence ID" value="XM_008862716.1"/>
</dbReference>
<proteinExistence type="predicted"/>
<evidence type="ECO:0000256" key="1">
    <source>
        <dbReference type="SAM" id="Coils"/>
    </source>
</evidence>
<dbReference type="EMBL" id="KI913952">
    <property type="protein sequence ID" value="ETW09527.1"/>
    <property type="molecule type" value="Genomic_DNA"/>
</dbReference>
<organism evidence="3">
    <name type="scientific">Aphanomyces invadans</name>
    <dbReference type="NCBI Taxonomy" id="157072"/>
    <lineage>
        <taxon>Eukaryota</taxon>
        <taxon>Sar</taxon>
        <taxon>Stramenopiles</taxon>
        <taxon>Oomycota</taxon>
        <taxon>Saprolegniomycetes</taxon>
        <taxon>Saprolegniales</taxon>
        <taxon>Verrucalvaceae</taxon>
        <taxon>Aphanomyces</taxon>
    </lineage>
</organism>
<dbReference type="eggNOG" id="ENOG502QWC2">
    <property type="taxonomic scope" value="Eukaryota"/>
</dbReference>
<dbReference type="VEuPathDB" id="FungiDB:H310_00088"/>
<feature type="coiled-coil region" evidence="1">
    <location>
        <begin position="310"/>
        <end position="343"/>
    </location>
</feature>
<gene>
    <name evidence="3" type="ORF">H310_00088</name>
</gene>
<feature type="compositionally biased region" description="Polar residues" evidence="2">
    <location>
        <begin position="206"/>
        <end position="216"/>
    </location>
</feature>
<dbReference type="AlphaFoldDB" id="A0A024UUD5"/>